<dbReference type="Pfam" id="PF03717">
    <property type="entry name" value="PBP_dimer"/>
    <property type="match status" value="1"/>
</dbReference>
<keyword evidence="2 3" id="KW-0472">Membrane</keyword>
<dbReference type="InterPro" id="IPR036138">
    <property type="entry name" value="PBP_dimer_sf"/>
</dbReference>
<proteinExistence type="predicted"/>
<sequence length="596" mass="65163">MSRKRIRSRNTAVFSHHAEEIAETARLNIAALSIVGFVLLICTRLFFLMVLQHAFYTALAAGSHTLYEQLFPDRGSVYVQDSRTGEEFPLAINKDVFTIFVDTRNIKNEEQATHVVDAFASVFAYTDEQKTDVFSRINGRDDPYEPIEKDVEEKIVDTLKEQDLPGVGFVRHAVRFYPETTLAAQTIGFVGKTDDGSDIGRYGIEGYWQEDLAGSGGFLEASKSLGGGVIPFATKSFKPAKDGSDILLTLDRTVQYKACERMRAAMEEYGATSASLVILDPKTGAIRAMCSLPDFDPNMYSKVEDVRAYNNTTIFTPYEPGSIFKPMAMAAALNEEDVTPDTYFYDSGSVDANCTKPIKNANDKVYKDSTMTGVLENSINTGMVFVVTKLGKHPFMSYLESFGFGVKSGVRLDSEISGTIDSLYVNKNDTIDCYTATASFGQGITVTPLQMVSALSAIANNGTMMKPYIVQEVRHPDGKIDRTTPTISKKVVSQRAASLLSAMLVRVIDSGQAGAASVPGYYIAGKTGTAQIAGPGGYSDETNHSFIGFGPVDDPKFVMIVKFEKPQRAYSVSTAAPVFSDIASFLMDYYHIPPGK</sequence>
<evidence type="ECO:0000256" key="1">
    <source>
        <dbReference type="ARBA" id="ARBA00004370"/>
    </source>
</evidence>
<dbReference type="InterPro" id="IPR005311">
    <property type="entry name" value="PBP_dimer"/>
</dbReference>
<reference evidence="7" key="1">
    <citation type="submission" date="2017-09" db="EMBL/GenBank/DDBJ databases">
        <title>Depth-based differentiation of microbial function through sediment-hosted aquifers and enrichment of novel symbionts in the deep terrestrial subsurface.</title>
        <authorList>
            <person name="Probst A.J."/>
            <person name="Ladd B."/>
            <person name="Jarett J.K."/>
            <person name="Geller-Mcgrath D.E."/>
            <person name="Sieber C.M.K."/>
            <person name="Emerson J.B."/>
            <person name="Anantharaman K."/>
            <person name="Thomas B.C."/>
            <person name="Malmstrom R."/>
            <person name="Stieglmeier M."/>
            <person name="Klingl A."/>
            <person name="Woyke T."/>
            <person name="Ryan C.M."/>
            <person name="Banfield J.F."/>
        </authorList>
    </citation>
    <scope>NUCLEOTIDE SEQUENCE [LARGE SCALE GENOMIC DNA]</scope>
</reference>
<dbReference type="EMBL" id="PFBY01000040">
    <property type="protein sequence ID" value="PIR76129.1"/>
    <property type="molecule type" value="Genomic_DNA"/>
</dbReference>
<dbReference type="Pfam" id="PF00905">
    <property type="entry name" value="Transpeptidase"/>
    <property type="match status" value="1"/>
</dbReference>
<dbReference type="InterPro" id="IPR001460">
    <property type="entry name" value="PCN-bd_Tpept"/>
</dbReference>
<dbReference type="GO" id="GO:0008658">
    <property type="term" value="F:penicillin binding"/>
    <property type="evidence" value="ECO:0007669"/>
    <property type="project" value="InterPro"/>
</dbReference>
<feature type="transmembrane region" description="Helical" evidence="3">
    <location>
        <begin position="29"/>
        <end position="51"/>
    </location>
</feature>
<name>A0A2H0TVF0_9BACT</name>
<dbReference type="Proteomes" id="UP000231530">
    <property type="component" value="Unassembled WGS sequence"/>
</dbReference>
<evidence type="ECO:0000259" key="5">
    <source>
        <dbReference type="Pfam" id="PF03717"/>
    </source>
</evidence>
<protein>
    <recommendedName>
        <fullName evidence="8">Peptidoglycan glycosyltransferase</fullName>
    </recommendedName>
</protein>
<dbReference type="GO" id="GO:0005886">
    <property type="term" value="C:plasma membrane"/>
    <property type="evidence" value="ECO:0007669"/>
    <property type="project" value="TreeGrafter"/>
</dbReference>
<dbReference type="Gene3D" id="3.90.1310.10">
    <property type="entry name" value="Penicillin-binding protein 2a (Domain 2)"/>
    <property type="match status" value="1"/>
</dbReference>
<gene>
    <name evidence="6" type="ORF">COU32_03730</name>
</gene>
<comment type="subcellular location">
    <subcellularLocation>
        <location evidence="1">Membrane</location>
    </subcellularLocation>
</comment>
<dbReference type="SUPFAM" id="SSF56601">
    <property type="entry name" value="beta-lactamase/transpeptidase-like"/>
    <property type="match status" value="1"/>
</dbReference>
<dbReference type="Gene3D" id="3.40.710.10">
    <property type="entry name" value="DD-peptidase/beta-lactamase superfamily"/>
    <property type="match status" value="1"/>
</dbReference>
<dbReference type="Gene3D" id="3.30.450.330">
    <property type="match status" value="1"/>
</dbReference>
<evidence type="ECO:0000313" key="6">
    <source>
        <dbReference type="EMBL" id="PIR76129.1"/>
    </source>
</evidence>
<organism evidence="6 7">
    <name type="scientific">Candidatus Magasanikbacteria bacterium CG10_big_fil_rev_8_21_14_0_10_42_10</name>
    <dbReference type="NCBI Taxonomy" id="1974649"/>
    <lineage>
        <taxon>Bacteria</taxon>
        <taxon>Candidatus Magasanikiibacteriota</taxon>
    </lineage>
</organism>
<feature type="domain" description="Penicillin-binding protein dimerisation" evidence="5">
    <location>
        <begin position="72"/>
        <end position="219"/>
    </location>
</feature>
<keyword evidence="3" id="KW-0812">Transmembrane</keyword>
<evidence type="ECO:0008006" key="8">
    <source>
        <dbReference type="Google" id="ProtNLM"/>
    </source>
</evidence>
<accession>A0A2H0TVF0</accession>
<comment type="caution">
    <text evidence="6">The sequence shown here is derived from an EMBL/GenBank/DDBJ whole genome shotgun (WGS) entry which is preliminary data.</text>
</comment>
<dbReference type="SUPFAM" id="SSF56519">
    <property type="entry name" value="Penicillin binding protein dimerisation domain"/>
    <property type="match status" value="1"/>
</dbReference>
<dbReference type="InterPro" id="IPR012338">
    <property type="entry name" value="Beta-lactam/transpept-like"/>
</dbReference>
<evidence type="ECO:0000259" key="4">
    <source>
        <dbReference type="Pfam" id="PF00905"/>
    </source>
</evidence>
<evidence type="ECO:0000256" key="2">
    <source>
        <dbReference type="ARBA" id="ARBA00023136"/>
    </source>
</evidence>
<evidence type="ECO:0000313" key="7">
    <source>
        <dbReference type="Proteomes" id="UP000231530"/>
    </source>
</evidence>
<dbReference type="AlphaFoldDB" id="A0A2H0TVF0"/>
<evidence type="ECO:0000256" key="3">
    <source>
        <dbReference type="SAM" id="Phobius"/>
    </source>
</evidence>
<dbReference type="GO" id="GO:0071555">
    <property type="term" value="P:cell wall organization"/>
    <property type="evidence" value="ECO:0007669"/>
    <property type="project" value="TreeGrafter"/>
</dbReference>
<dbReference type="PANTHER" id="PTHR30627">
    <property type="entry name" value="PEPTIDOGLYCAN D,D-TRANSPEPTIDASE"/>
    <property type="match status" value="1"/>
</dbReference>
<keyword evidence="3" id="KW-1133">Transmembrane helix</keyword>
<feature type="domain" description="Penicillin-binding protein transpeptidase" evidence="4">
    <location>
        <begin position="275"/>
        <end position="583"/>
    </location>
</feature>
<dbReference type="InterPro" id="IPR050515">
    <property type="entry name" value="Beta-lactam/transpept"/>
</dbReference>
<dbReference type="PANTHER" id="PTHR30627:SF1">
    <property type="entry name" value="PEPTIDOGLYCAN D,D-TRANSPEPTIDASE FTSI"/>
    <property type="match status" value="1"/>
</dbReference>